<protein>
    <submittedName>
        <fullName evidence="1">Uncharacterized protein</fullName>
    </submittedName>
</protein>
<dbReference type="EMBL" id="JBHLTS010000018">
    <property type="protein sequence ID" value="MFC0513855.1"/>
    <property type="molecule type" value="Genomic_DNA"/>
</dbReference>
<dbReference type="Proteomes" id="UP001589828">
    <property type="component" value="Unassembled WGS sequence"/>
</dbReference>
<evidence type="ECO:0000313" key="2">
    <source>
        <dbReference type="Proteomes" id="UP001589828"/>
    </source>
</evidence>
<sequence>MSELELLENVATSAVHRLRTETLNAGQPFMINVAGLPKNQCYLEFPDQSIQLVSFEKYKSDFSVIKQLSSRDSIRLKKSLGLV</sequence>
<reference evidence="1 2" key="1">
    <citation type="submission" date="2024-09" db="EMBL/GenBank/DDBJ databases">
        <authorList>
            <person name="Sun Q."/>
            <person name="Mori K."/>
        </authorList>
    </citation>
    <scope>NUCLEOTIDE SEQUENCE [LARGE SCALE GENOMIC DNA]</scope>
    <source>
        <strain evidence="1 2">NCAIM B.02415</strain>
    </source>
</reference>
<gene>
    <name evidence="1" type="ORF">ACFFGT_06580</name>
</gene>
<organism evidence="1 2">
    <name type="scientific">Mucilaginibacter angelicae</name>
    <dbReference type="NCBI Taxonomy" id="869718"/>
    <lineage>
        <taxon>Bacteria</taxon>
        <taxon>Pseudomonadati</taxon>
        <taxon>Bacteroidota</taxon>
        <taxon>Sphingobacteriia</taxon>
        <taxon>Sphingobacteriales</taxon>
        <taxon>Sphingobacteriaceae</taxon>
        <taxon>Mucilaginibacter</taxon>
    </lineage>
</organism>
<accession>A0ABV6L297</accession>
<proteinExistence type="predicted"/>
<comment type="caution">
    <text evidence="1">The sequence shown here is derived from an EMBL/GenBank/DDBJ whole genome shotgun (WGS) entry which is preliminary data.</text>
</comment>
<dbReference type="RefSeq" id="WP_377021716.1">
    <property type="nucleotide sequence ID" value="NZ_JBHLTS010000018.1"/>
</dbReference>
<keyword evidence="2" id="KW-1185">Reference proteome</keyword>
<name>A0ABV6L297_9SPHI</name>
<evidence type="ECO:0000313" key="1">
    <source>
        <dbReference type="EMBL" id="MFC0513855.1"/>
    </source>
</evidence>